<dbReference type="OrthoDB" id="1876592at2759"/>
<gene>
    <name evidence="3" type="ORF">J5N97_002757</name>
</gene>
<evidence type="ECO:0000256" key="1">
    <source>
        <dbReference type="SAM" id="SignalP"/>
    </source>
</evidence>
<evidence type="ECO:0000313" key="3">
    <source>
        <dbReference type="EMBL" id="KAJ0984401.1"/>
    </source>
</evidence>
<dbReference type="InterPro" id="IPR016140">
    <property type="entry name" value="Bifunc_inhib/LTP/seed_store"/>
</dbReference>
<dbReference type="GO" id="GO:0006869">
    <property type="term" value="P:lipid transport"/>
    <property type="evidence" value="ECO:0007669"/>
    <property type="project" value="InterPro"/>
</dbReference>
<evidence type="ECO:0000313" key="4">
    <source>
        <dbReference type="Proteomes" id="UP001085076"/>
    </source>
</evidence>
<dbReference type="SUPFAM" id="SSF47699">
    <property type="entry name" value="Bifunctional inhibitor/lipid-transfer protein/seed storage 2S albumin"/>
    <property type="match status" value="1"/>
</dbReference>
<feature type="domain" description="Bifunctional inhibitor/plant lipid transfer protein/seed storage helical" evidence="2">
    <location>
        <begin position="38"/>
        <end position="122"/>
    </location>
</feature>
<feature type="signal peptide" evidence="1">
    <location>
        <begin position="1"/>
        <end position="33"/>
    </location>
</feature>
<dbReference type="InterPro" id="IPR036312">
    <property type="entry name" value="Bifun_inhib/LTP/seed_sf"/>
</dbReference>
<name>A0A9D5D3C3_9LILI</name>
<dbReference type="PRINTS" id="PR00382">
    <property type="entry name" value="LIPIDTRNSFER"/>
</dbReference>
<dbReference type="InterPro" id="IPR000528">
    <property type="entry name" value="Plant_nsLTP"/>
</dbReference>
<dbReference type="SMART" id="SM00499">
    <property type="entry name" value="AAI"/>
    <property type="match status" value="1"/>
</dbReference>
<protein>
    <recommendedName>
        <fullName evidence="2">Bifunctional inhibitor/plant lipid transfer protein/seed storage helical domain-containing protein</fullName>
    </recommendedName>
</protein>
<sequence>MEKKKKVSSYNSLWVCMTVVCIVASLTSKHAAAGVVSCGDAVNALIPCGSYLIGEGPNDPSAQCCSSAQALKKMVSTVASRRALCECFKETGPFGVKPERAKHLPPFCKLNLNITITTNINCTLLQ</sequence>
<dbReference type="GO" id="GO:0008289">
    <property type="term" value="F:lipid binding"/>
    <property type="evidence" value="ECO:0007669"/>
    <property type="project" value="InterPro"/>
</dbReference>
<feature type="chain" id="PRO_5039732419" description="Bifunctional inhibitor/plant lipid transfer protein/seed storage helical domain-containing protein" evidence="1">
    <location>
        <begin position="34"/>
        <end position="126"/>
    </location>
</feature>
<reference evidence="3" key="2">
    <citation type="journal article" date="2022" name="Hortic Res">
        <title>The genome of Dioscorea zingiberensis sheds light on the biosynthesis, origin and evolution of the medicinally important diosgenin saponins.</title>
        <authorList>
            <person name="Li Y."/>
            <person name="Tan C."/>
            <person name="Li Z."/>
            <person name="Guo J."/>
            <person name="Li S."/>
            <person name="Chen X."/>
            <person name="Wang C."/>
            <person name="Dai X."/>
            <person name="Yang H."/>
            <person name="Song W."/>
            <person name="Hou L."/>
            <person name="Xu J."/>
            <person name="Tong Z."/>
            <person name="Xu A."/>
            <person name="Yuan X."/>
            <person name="Wang W."/>
            <person name="Yang Q."/>
            <person name="Chen L."/>
            <person name="Sun Z."/>
            <person name="Wang K."/>
            <person name="Pan B."/>
            <person name="Chen J."/>
            <person name="Bao Y."/>
            <person name="Liu F."/>
            <person name="Qi X."/>
            <person name="Gang D.R."/>
            <person name="Wen J."/>
            <person name="Li J."/>
        </authorList>
    </citation>
    <scope>NUCLEOTIDE SEQUENCE</scope>
    <source>
        <strain evidence="3">Dzin_1.0</strain>
    </source>
</reference>
<dbReference type="EMBL" id="JAGGNH010000001">
    <property type="protein sequence ID" value="KAJ0984401.1"/>
    <property type="molecule type" value="Genomic_DNA"/>
</dbReference>
<dbReference type="Pfam" id="PF14368">
    <property type="entry name" value="LTP_2"/>
    <property type="match status" value="1"/>
</dbReference>
<reference evidence="3" key="1">
    <citation type="submission" date="2021-03" db="EMBL/GenBank/DDBJ databases">
        <authorList>
            <person name="Li Z."/>
            <person name="Yang C."/>
        </authorList>
    </citation>
    <scope>NUCLEOTIDE SEQUENCE</scope>
    <source>
        <strain evidence="3">Dzin_1.0</strain>
        <tissue evidence="3">Leaf</tissue>
    </source>
</reference>
<keyword evidence="1" id="KW-0732">Signal</keyword>
<dbReference type="AlphaFoldDB" id="A0A9D5D3C3"/>
<accession>A0A9D5D3C3</accession>
<dbReference type="PANTHER" id="PTHR33076">
    <property type="entry name" value="NON-SPECIFIC LIPID-TRANSFER PROTEIN 2-RELATED"/>
    <property type="match status" value="1"/>
</dbReference>
<evidence type="ECO:0000259" key="2">
    <source>
        <dbReference type="SMART" id="SM00499"/>
    </source>
</evidence>
<proteinExistence type="predicted"/>
<dbReference type="Gene3D" id="1.10.110.10">
    <property type="entry name" value="Plant lipid-transfer and hydrophobic proteins"/>
    <property type="match status" value="1"/>
</dbReference>
<dbReference type="Proteomes" id="UP001085076">
    <property type="component" value="Miscellaneous, Linkage group lg01"/>
</dbReference>
<comment type="caution">
    <text evidence="3">The sequence shown here is derived from an EMBL/GenBank/DDBJ whole genome shotgun (WGS) entry which is preliminary data.</text>
</comment>
<dbReference type="PROSITE" id="PS00597">
    <property type="entry name" value="PLANT_LTP"/>
    <property type="match status" value="1"/>
</dbReference>
<dbReference type="CDD" id="cd01960">
    <property type="entry name" value="nsLTP1"/>
    <property type="match status" value="1"/>
</dbReference>
<organism evidence="3 4">
    <name type="scientific">Dioscorea zingiberensis</name>
    <dbReference type="NCBI Taxonomy" id="325984"/>
    <lineage>
        <taxon>Eukaryota</taxon>
        <taxon>Viridiplantae</taxon>
        <taxon>Streptophyta</taxon>
        <taxon>Embryophyta</taxon>
        <taxon>Tracheophyta</taxon>
        <taxon>Spermatophyta</taxon>
        <taxon>Magnoliopsida</taxon>
        <taxon>Liliopsida</taxon>
        <taxon>Dioscoreales</taxon>
        <taxon>Dioscoreaceae</taxon>
        <taxon>Dioscorea</taxon>
    </lineage>
</organism>
<keyword evidence="4" id="KW-1185">Reference proteome</keyword>